<name>A0A3M9NHV6_9BACT</name>
<sequence length="1012" mass="110923">MVKKIVKITGIVLLSLIIIAFLLPLLFKGKIMAIAKKQINKNLSAQVDFKDVDISFFRHFPHVAAGLENLQIIGTGDFSKDTLLSAKKIDVALNFMSLFGDAEMKIYSITVDKPRVHAIVNKEGKANWDITKPDTSATPQKESEFKLSLKKYTINDAYISYVDIPGNMSTEIFHLNHSGSGDFTSDLFTLATKTTAESVSFTYANIPYLVNVKTILNADIQVNTKNEKYTFKTDDIELNDLKLSTEGYFQFVNDSTYGMDIKFNAPSTEFKTLLSLVPAIYNNDFSKIKTSGKAVFNGFVKGEYNSVKIPAYHINLNVEKGFFQYPDLPQPVKNIGLAVKVDNPDGITDHTVIDVSKGHIEFGNDPFDFTLFLKNPVTVQYIEAALKGKLNLAQVTKFIKLSGDTKLSGLLDADVSAKGNLAVITQQKPGPFTANGFLNISSLNYSSSDFPQPISNSNVQIKFENPDGVADHTVIQIPAAHLEIGNNPIDFNVLIKNPASVLYFDGAAKGKFNLASVSQFTTLEPGTKLSGMLAADLTFKGNKAAIDKKEYEKINTSGNLNISDLDYVSKDYPQGVRVKNAGFIFNPKNIILNSLSAAYLSSNITANGSLDNAIGYALKDEPIAGNLNVQVDKLNLNDFMGTDTASNENQTSEPFVVPKNVSFVLNADVDKMIYDKTEYDNLKGSVIIKDQMVDLRNIEMNALGGTINMNGSYSTKNDKLHPDVALNYDVKNLDAQKTFFAFNTVQKLMPVGKFISGIINSQLSMTGKLGLDMAPDIATLTGKGDVLLLNGFLQKFAPVEKLAQTLNISQLTDFALKDIKTYFDFANGKVLVKPFHVKVKDIDMEIGGVHGIDQSIDYVIGMKFPRSLMGAQGNALINNLAQKASSTGIPVKVSDSVNLTVRMEGSITNPIIKTNLKESAESIATEMKQQATEFVKTQIDSTKNTVLDSAKAIKNQVVKDLKEDIAKQLIGGKKDSASSEEKPLENAKKNAENTIKNSLNNLLKKKDKAEKK</sequence>
<comment type="caution">
    <text evidence="3">The sequence shown here is derived from an EMBL/GenBank/DDBJ whole genome shotgun (WGS) entry which is preliminary data.</text>
</comment>
<dbReference type="PANTHER" id="PTHR30441">
    <property type="entry name" value="DUF748 DOMAIN-CONTAINING PROTEIN"/>
    <property type="match status" value="1"/>
</dbReference>
<evidence type="ECO:0000256" key="1">
    <source>
        <dbReference type="SAM" id="MobiDB-lite"/>
    </source>
</evidence>
<dbReference type="PANTHER" id="PTHR30441:SF8">
    <property type="entry name" value="DUF748 DOMAIN-CONTAINING PROTEIN"/>
    <property type="match status" value="1"/>
</dbReference>
<dbReference type="EMBL" id="RJJR01000005">
    <property type="protein sequence ID" value="RNI37389.1"/>
    <property type="molecule type" value="Genomic_DNA"/>
</dbReference>
<keyword evidence="2" id="KW-0812">Transmembrane</keyword>
<evidence type="ECO:0000313" key="4">
    <source>
        <dbReference type="Proteomes" id="UP000267223"/>
    </source>
</evidence>
<gene>
    <name evidence="3" type="ORF">EFY79_08300</name>
</gene>
<reference evidence="3 4" key="1">
    <citation type="submission" date="2018-11" db="EMBL/GenBank/DDBJ databases">
        <title>Draft genome sequence of Ferruginibacter sp. BO-59.</title>
        <authorList>
            <person name="Im W.T."/>
        </authorList>
    </citation>
    <scope>NUCLEOTIDE SEQUENCE [LARGE SCALE GENOMIC DNA]</scope>
    <source>
        <strain evidence="3 4">BO-59</strain>
    </source>
</reference>
<feature type="transmembrane region" description="Helical" evidence="2">
    <location>
        <begin position="6"/>
        <end position="27"/>
    </location>
</feature>
<organism evidence="3 4">
    <name type="scientific">Hanamia caeni</name>
    <dbReference type="NCBI Taxonomy" id="2294116"/>
    <lineage>
        <taxon>Bacteria</taxon>
        <taxon>Pseudomonadati</taxon>
        <taxon>Bacteroidota</taxon>
        <taxon>Chitinophagia</taxon>
        <taxon>Chitinophagales</taxon>
        <taxon>Chitinophagaceae</taxon>
        <taxon>Hanamia</taxon>
    </lineage>
</organism>
<evidence type="ECO:0000313" key="3">
    <source>
        <dbReference type="EMBL" id="RNI37389.1"/>
    </source>
</evidence>
<protein>
    <submittedName>
        <fullName evidence="3">Uncharacterized protein</fullName>
    </submittedName>
</protein>
<dbReference type="GO" id="GO:0090313">
    <property type="term" value="P:regulation of protein targeting to membrane"/>
    <property type="evidence" value="ECO:0007669"/>
    <property type="project" value="TreeGrafter"/>
</dbReference>
<evidence type="ECO:0000256" key="2">
    <source>
        <dbReference type="SAM" id="Phobius"/>
    </source>
</evidence>
<dbReference type="AlphaFoldDB" id="A0A3M9NHV6"/>
<dbReference type="RefSeq" id="WP_123120230.1">
    <property type="nucleotide sequence ID" value="NZ_RJJR01000005.1"/>
</dbReference>
<keyword evidence="2" id="KW-0472">Membrane</keyword>
<accession>A0A3M9NHV6</accession>
<feature type="region of interest" description="Disordered" evidence="1">
    <location>
        <begin position="971"/>
        <end position="1012"/>
    </location>
</feature>
<keyword evidence="4" id="KW-1185">Reference proteome</keyword>
<dbReference type="GO" id="GO:0005886">
    <property type="term" value="C:plasma membrane"/>
    <property type="evidence" value="ECO:0007669"/>
    <property type="project" value="TreeGrafter"/>
</dbReference>
<keyword evidence="2" id="KW-1133">Transmembrane helix</keyword>
<dbReference type="Proteomes" id="UP000267223">
    <property type="component" value="Unassembled WGS sequence"/>
</dbReference>
<dbReference type="OrthoDB" id="596403at2"/>
<proteinExistence type="predicted"/>
<feature type="compositionally biased region" description="Basic and acidic residues" evidence="1">
    <location>
        <begin position="971"/>
        <end position="991"/>
    </location>
</feature>
<dbReference type="InterPro" id="IPR052894">
    <property type="entry name" value="AsmA-related"/>
</dbReference>